<dbReference type="EMBL" id="SMNA01000013">
    <property type="protein sequence ID" value="TDE89201.1"/>
    <property type="molecule type" value="Genomic_DNA"/>
</dbReference>
<dbReference type="GO" id="GO:0016740">
    <property type="term" value="F:transferase activity"/>
    <property type="evidence" value="ECO:0007669"/>
    <property type="project" value="UniProtKB-KW"/>
</dbReference>
<dbReference type="InterPro" id="IPR007345">
    <property type="entry name" value="Polysacch_pyruvyl_Trfase"/>
</dbReference>
<dbReference type="RefSeq" id="WP_133109643.1">
    <property type="nucleotide sequence ID" value="NZ_SMNA01000013.1"/>
</dbReference>
<keyword evidence="3" id="KW-1185">Reference proteome</keyword>
<dbReference type="Proteomes" id="UP000504882">
    <property type="component" value="Unassembled WGS sequence"/>
</dbReference>
<keyword evidence="2" id="KW-0808">Transferase</keyword>
<comment type="caution">
    <text evidence="2">The sequence shown here is derived from an EMBL/GenBank/DDBJ whole genome shotgun (WGS) entry which is preliminary data.</text>
</comment>
<protein>
    <submittedName>
        <fullName evidence="2">Polysaccharide pyruvyl transferase family protein</fullName>
    </submittedName>
</protein>
<evidence type="ECO:0000259" key="1">
    <source>
        <dbReference type="Pfam" id="PF04230"/>
    </source>
</evidence>
<sequence length="435" mass="46355">MTGDATMLQDTPAETEGAGTILLRSSWQTINIGDVAHTPGAITALLGAGASRIILWPGSLGDREQAMLADRFPDLEFAYGDIGPDGRPDTPELARAFDEADLFIHGSAAGMGSRPGLNAWRPSGKPYGFFGITFDPLGNFMPFQLPDARRVVGAIAPGHLDDEAREILDGAAFVFCRDTISLAYLQGQGVRAEILEPGPDATFAFDIRDEAGADAVLADHGLEPGFLVAVPRLRYTPYAHLRNLPVTAADLTKDAVNEAFTPRDLAVLTETIAWWVRTTGRQVLIAPEMSYAVDLIAEYWPATLPRDVRDRVAIVDGFWDLPTATATYARAAAVVSIECHSPILATTAGTPGTYLRQPTDTVKGAMYADLGGTHMVNEIDDGAAGVIERLARVVADPGAARAAAERVHAEALRRLSRMGRAAVAASRVGRASRVG</sequence>
<evidence type="ECO:0000313" key="3">
    <source>
        <dbReference type="Proteomes" id="UP000504882"/>
    </source>
</evidence>
<feature type="domain" description="Polysaccharide pyruvyl transferase" evidence="1">
    <location>
        <begin position="64"/>
        <end position="353"/>
    </location>
</feature>
<evidence type="ECO:0000313" key="2">
    <source>
        <dbReference type="EMBL" id="TDE89201.1"/>
    </source>
</evidence>
<name>A0ABY2DYC4_9MICO</name>
<dbReference type="Pfam" id="PF04230">
    <property type="entry name" value="PS_pyruv_trans"/>
    <property type="match status" value="1"/>
</dbReference>
<gene>
    <name evidence="2" type="ORF">EXU48_20965</name>
</gene>
<proteinExistence type="predicted"/>
<accession>A0ABY2DYC4</accession>
<reference evidence="2 3" key="1">
    <citation type="submission" date="2019-03" db="EMBL/GenBank/DDBJ databases">
        <title>Genomic features of bacteria from cold environments.</title>
        <authorList>
            <person name="Shen L."/>
        </authorList>
    </citation>
    <scope>NUCLEOTIDE SEQUENCE [LARGE SCALE GENOMIC DNA]</scope>
    <source>
        <strain evidence="3">T3246-1</strain>
    </source>
</reference>
<organism evidence="2 3">
    <name type="scientific">Occultella glacieicola</name>
    <dbReference type="NCBI Taxonomy" id="2518684"/>
    <lineage>
        <taxon>Bacteria</taxon>
        <taxon>Bacillati</taxon>
        <taxon>Actinomycetota</taxon>
        <taxon>Actinomycetes</taxon>
        <taxon>Micrococcales</taxon>
        <taxon>Ruaniaceae</taxon>
        <taxon>Occultella</taxon>
    </lineage>
</organism>